<evidence type="ECO:0000259" key="8">
    <source>
        <dbReference type="Pfam" id="PF06429"/>
    </source>
</evidence>
<dbReference type="InterPro" id="IPR010930">
    <property type="entry name" value="Flg_bb/hook_C_dom"/>
</dbReference>
<dbReference type="RefSeq" id="WP_130417775.1">
    <property type="nucleotide sequence ID" value="NZ_SHKW01000001.1"/>
</dbReference>
<feature type="domain" description="Flagellar basal-body/hook protein C-terminal" evidence="8">
    <location>
        <begin position="119"/>
        <end position="161"/>
    </location>
</feature>
<accession>A0A4Q7YRV0</accession>
<evidence type="ECO:0000256" key="4">
    <source>
        <dbReference type="ARBA" id="ARBA00023143"/>
    </source>
</evidence>
<dbReference type="InterPro" id="IPR001444">
    <property type="entry name" value="Flag_bb_rod_N"/>
</dbReference>
<dbReference type="PANTHER" id="PTHR30435:SF2">
    <property type="entry name" value="FLAGELLAR BASAL-BODY ROD PROTEIN FLGC"/>
    <property type="match status" value="1"/>
</dbReference>
<keyword evidence="10" id="KW-1185">Reference proteome</keyword>
<organism evidence="9 10">
    <name type="scientific">Edaphobacter modestus</name>
    <dbReference type="NCBI Taxonomy" id="388466"/>
    <lineage>
        <taxon>Bacteria</taxon>
        <taxon>Pseudomonadati</taxon>
        <taxon>Acidobacteriota</taxon>
        <taxon>Terriglobia</taxon>
        <taxon>Terriglobales</taxon>
        <taxon>Acidobacteriaceae</taxon>
        <taxon>Edaphobacter</taxon>
    </lineage>
</organism>
<dbReference type="Proteomes" id="UP000292958">
    <property type="component" value="Unassembled WGS sequence"/>
</dbReference>
<keyword evidence="9" id="KW-0966">Cell projection</keyword>
<evidence type="ECO:0000256" key="1">
    <source>
        <dbReference type="ARBA" id="ARBA00004117"/>
    </source>
</evidence>
<keyword evidence="9" id="KW-0282">Flagellum</keyword>
<dbReference type="AlphaFoldDB" id="A0A4Q7YRV0"/>
<evidence type="ECO:0000259" key="7">
    <source>
        <dbReference type="Pfam" id="PF00460"/>
    </source>
</evidence>
<dbReference type="OrthoDB" id="9794148at2"/>
<evidence type="ECO:0000313" key="9">
    <source>
        <dbReference type="EMBL" id="RZU39589.1"/>
    </source>
</evidence>
<keyword evidence="4 6" id="KW-0975">Bacterial flagellum</keyword>
<dbReference type="PANTHER" id="PTHR30435">
    <property type="entry name" value="FLAGELLAR PROTEIN"/>
    <property type="match status" value="1"/>
</dbReference>
<dbReference type="PROSITE" id="PS00588">
    <property type="entry name" value="FLAGELLA_BB_ROD"/>
    <property type="match status" value="1"/>
</dbReference>
<feature type="domain" description="Flagellar basal body rod protein N-terminal" evidence="7">
    <location>
        <begin position="7"/>
        <end position="34"/>
    </location>
</feature>
<proteinExistence type="inferred from homology"/>
<comment type="subcellular location">
    <subcellularLocation>
        <location evidence="1 6">Bacterial flagellum basal body</location>
    </subcellularLocation>
</comment>
<dbReference type="Pfam" id="PF06429">
    <property type="entry name" value="Flg_bbr_C"/>
    <property type="match status" value="1"/>
</dbReference>
<sequence>MNLFGVMDVSSSALKAERVRAEVVASNMANAETTRTPEGGPYQRHHVVFEAEGDGGFHQSLVSHLVGNGLASLHGSTLFGEGMTDAKSTPGGVAVTGVISDGSAPLRRFDPQHPDAGADGYVSYPDINPLTEMVDLMGATRSYGMNASAVQAEKNMVSSSLEILK</sequence>
<comment type="subunit">
    <text evidence="5 6">The basal body constitutes a major portion of the flagellar organelle and consists of four rings (L,P,S, and M) mounted on a central rod. The rod consists of about 26 subunits of FlgG in the distal portion, and FlgB, FlgC and FlgF are thought to build up the proximal portion of the rod with about 6 subunits each.</text>
</comment>
<comment type="caution">
    <text evidence="9">The sequence shown here is derived from an EMBL/GenBank/DDBJ whole genome shotgun (WGS) entry which is preliminary data.</text>
</comment>
<keyword evidence="9" id="KW-0969">Cilium</keyword>
<dbReference type="Pfam" id="PF00460">
    <property type="entry name" value="Flg_bb_rod"/>
    <property type="match status" value="1"/>
</dbReference>
<evidence type="ECO:0000256" key="2">
    <source>
        <dbReference type="ARBA" id="ARBA00009677"/>
    </source>
</evidence>
<dbReference type="InterPro" id="IPR006299">
    <property type="entry name" value="FlgC"/>
</dbReference>
<evidence type="ECO:0000256" key="5">
    <source>
        <dbReference type="ARBA" id="ARBA00025933"/>
    </source>
</evidence>
<protein>
    <recommendedName>
        <fullName evidence="3 6">Flagellar basal-body rod protein FlgC</fullName>
    </recommendedName>
</protein>
<dbReference type="GO" id="GO:0071978">
    <property type="term" value="P:bacterial-type flagellum-dependent swarming motility"/>
    <property type="evidence" value="ECO:0007669"/>
    <property type="project" value="TreeGrafter"/>
</dbReference>
<gene>
    <name evidence="9" type="ORF">BDD14_0975</name>
</gene>
<comment type="similarity">
    <text evidence="2">Belongs to the flagella basal body rod proteins family.</text>
</comment>
<dbReference type="EMBL" id="SHKW01000001">
    <property type="protein sequence ID" value="RZU39589.1"/>
    <property type="molecule type" value="Genomic_DNA"/>
</dbReference>
<evidence type="ECO:0000313" key="10">
    <source>
        <dbReference type="Proteomes" id="UP000292958"/>
    </source>
</evidence>
<evidence type="ECO:0000256" key="6">
    <source>
        <dbReference type="RuleBase" id="RU362062"/>
    </source>
</evidence>
<dbReference type="InterPro" id="IPR019776">
    <property type="entry name" value="Flagellar_basal_body_rod_CS"/>
</dbReference>
<evidence type="ECO:0000256" key="3">
    <source>
        <dbReference type="ARBA" id="ARBA00017941"/>
    </source>
</evidence>
<dbReference type="GO" id="GO:0030694">
    <property type="term" value="C:bacterial-type flagellum basal body, rod"/>
    <property type="evidence" value="ECO:0007669"/>
    <property type="project" value="UniProtKB-UniRule"/>
</dbReference>
<name>A0A4Q7YRV0_9BACT</name>
<dbReference type="NCBIfam" id="TIGR01395">
    <property type="entry name" value="FlgC"/>
    <property type="match status" value="1"/>
</dbReference>
<reference evidence="9 10" key="1">
    <citation type="submission" date="2019-02" db="EMBL/GenBank/DDBJ databases">
        <title>Genomic Encyclopedia of Archaeal and Bacterial Type Strains, Phase II (KMG-II): from individual species to whole genera.</title>
        <authorList>
            <person name="Goeker M."/>
        </authorList>
    </citation>
    <scope>NUCLEOTIDE SEQUENCE [LARGE SCALE GENOMIC DNA]</scope>
    <source>
        <strain evidence="9 10">DSM 18101</strain>
    </source>
</reference>